<keyword evidence="5" id="KW-0949">S-adenosyl-L-methionine</keyword>
<evidence type="ECO:0000256" key="6">
    <source>
        <dbReference type="SAM" id="MobiDB-lite"/>
    </source>
</evidence>
<dbReference type="GO" id="GO:0008175">
    <property type="term" value="F:tRNA methyltransferase activity"/>
    <property type="evidence" value="ECO:0007669"/>
    <property type="project" value="TreeGrafter"/>
</dbReference>
<evidence type="ECO:0000256" key="5">
    <source>
        <dbReference type="ARBA" id="ARBA00022691"/>
    </source>
</evidence>
<keyword evidence="7" id="KW-1133">Transmembrane helix</keyword>
<keyword evidence="1" id="KW-0963">Cytoplasm</keyword>
<dbReference type="GO" id="GO:0005737">
    <property type="term" value="C:cytoplasm"/>
    <property type="evidence" value="ECO:0007669"/>
    <property type="project" value="TreeGrafter"/>
</dbReference>
<keyword evidence="10" id="KW-1185">Reference proteome</keyword>
<feature type="domain" description="Ribosomal RNA methyltransferase FtsJ" evidence="8">
    <location>
        <begin position="55"/>
        <end position="234"/>
    </location>
</feature>
<dbReference type="OrthoDB" id="289250at2759"/>
<dbReference type="PANTHER" id="PTHR10920">
    <property type="entry name" value="RIBOSOMAL RNA METHYLTRANSFERASE"/>
    <property type="match status" value="1"/>
</dbReference>
<feature type="transmembrane region" description="Helical" evidence="7">
    <location>
        <begin position="12"/>
        <end position="35"/>
    </location>
</feature>
<dbReference type="FunFam" id="3.40.50.150:FF:000220">
    <property type="entry name" value="CAMK protein kinase"/>
    <property type="match status" value="1"/>
</dbReference>
<dbReference type="InterPro" id="IPR015507">
    <property type="entry name" value="rRNA-MeTfrase_E"/>
</dbReference>
<proteinExistence type="inferred from homology"/>
<evidence type="ECO:0000313" key="9">
    <source>
        <dbReference type="EMBL" id="ETO33748.1"/>
    </source>
</evidence>
<comment type="caution">
    <text evidence="9">The sequence shown here is derived from an EMBL/GenBank/DDBJ whole genome shotgun (WGS) entry which is preliminary data.</text>
</comment>
<evidence type="ECO:0000256" key="2">
    <source>
        <dbReference type="ARBA" id="ARBA00022552"/>
    </source>
</evidence>
<dbReference type="SUPFAM" id="SSF53335">
    <property type="entry name" value="S-adenosyl-L-methionine-dependent methyltransferases"/>
    <property type="match status" value="1"/>
</dbReference>
<feature type="compositionally biased region" description="Polar residues" evidence="6">
    <location>
        <begin position="357"/>
        <end position="383"/>
    </location>
</feature>
<gene>
    <name evidence="9" type="ORF">RFI_03353</name>
</gene>
<dbReference type="InterPro" id="IPR050082">
    <property type="entry name" value="RNA_methyltr_RlmE"/>
</dbReference>
<keyword evidence="7" id="KW-0812">Transmembrane</keyword>
<dbReference type="Gene3D" id="3.40.50.150">
    <property type="entry name" value="Vaccinia Virus protein VP39"/>
    <property type="match status" value="1"/>
</dbReference>
<dbReference type="EMBL" id="ASPP01003158">
    <property type="protein sequence ID" value="ETO33748.1"/>
    <property type="molecule type" value="Genomic_DNA"/>
</dbReference>
<evidence type="ECO:0000256" key="3">
    <source>
        <dbReference type="ARBA" id="ARBA00022603"/>
    </source>
</evidence>
<protein>
    <recommendedName>
        <fullName evidence="8">Ribosomal RNA methyltransferase FtsJ domain-containing protein</fullName>
    </recommendedName>
</protein>
<organism evidence="9 10">
    <name type="scientific">Reticulomyxa filosa</name>
    <dbReference type="NCBI Taxonomy" id="46433"/>
    <lineage>
        <taxon>Eukaryota</taxon>
        <taxon>Sar</taxon>
        <taxon>Rhizaria</taxon>
        <taxon>Retaria</taxon>
        <taxon>Foraminifera</taxon>
        <taxon>Monothalamids</taxon>
        <taxon>Reticulomyxidae</taxon>
        <taxon>Reticulomyxa</taxon>
    </lineage>
</organism>
<dbReference type="GO" id="GO:0030488">
    <property type="term" value="P:tRNA methylation"/>
    <property type="evidence" value="ECO:0007669"/>
    <property type="project" value="TreeGrafter"/>
</dbReference>
<dbReference type="PANTHER" id="PTHR10920:SF12">
    <property type="entry name" value="TRNA (CYTIDINE(32)_GUANOSINE(34)-2'-O)-METHYLTRANSFERASE-RELATED"/>
    <property type="match status" value="1"/>
</dbReference>
<feature type="transmembrane region" description="Helical" evidence="7">
    <location>
        <begin position="159"/>
        <end position="180"/>
    </location>
</feature>
<sequence length="383" mass="43643">MAFGNLKKKKKELTIIVEWVSFVLLANGLFLLYFVHLCLDNEKDVYYRRAKEVGFRARSAFKLIQLDQQFRLLEGVKRAVDLCAAPGSWSQVLSRRLQAHKDKTAKIVAVDLQPMAPIQGVIQIQGDITNQDTATEIIKHFDGEKADIVISDGAPDASILLFVYVCVCVCVILLLLLSIVENKKGGTFIAKIFRGRDIGLLYEKLQIFFTEIVVAKPKSSRNSSIEAFVVCRDYSPPRDYVPTMAPILFNEKSHMDNDQSNGLYRYTIQFVACGDQSSYDADSSYPLQYEHDDNLGANEDNENENDDADEFMNDDEFLHLFVRLFYVLCFKYKDDIGGDNQLSRKPKYEKKGYQYTEPVQPSNRSQLQRISQTQTNTNVVIDS</sequence>
<dbReference type="InterPro" id="IPR002877">
    <property type="entry name" value="RNA_MeTrfase_FtsJ_dom"/>
</dbReference>
<keyword evidence="7" id="KW-0472">Membrane</keyword>
<keyword evidence="4" id="KW-0808">Transferase</keyword>
<name>X6P6L1_RETFI</name>
<dbReference type="GO" id="GO:0006364">
    <property type="term" value="P:rRNA processing"/>
    <property type="evidence" value="ECO:0007669"/>
    <property type="project" value="UniProtKB-KW"/>
</dbReference>
<feature type="region of interest" description="Disordered" evidence="6">
    <location>
        <begin position="356"/>
        <end position="383"/>
    </location>
</feature>
<dbReference type="GO" id="GO:0002181">
    <property type="term" value="P:cytoplasmic translation"/>
    <property type="evidence" value="ECO:0007669"/>
    <property type="project" value="TreeGrafter"/>
</dbReference>
<evidence type="ECO:0000256" key="7">
    <source>
        <dbReference type="SAM" id="Phobius"/>
    </source>
</evidence>
<keyword evidence="3" id="KW-0489">Methyltransferase</keyword>
<evidence type="ECO:0000259" key="8">
    <source>
        <dbReference type="Pfam" id="PF01728"/>
    </source>
</evidence>
<dbReference type="Proteomes" id="UP000023152">
    <property type="component" value="Unassembled WGS sequence"/>
</dbReference>
<dbReference type="HAMAP" id="MF_01547">
    <property type="entry name" value="RNA_methyltr_E"/>
    <property type="match status" value="1"/>
</dbReference>
<dbReference type="Pfam" id="PF01728">
    <property type="entry name" value="FtsJ"/>
    <property type="match status" value="1"/>
</dbReference>
<evidence type="ECO:0000313" key="10">
    <source>
        <dbReference type="Proteomes" id="UP000023152"/>
    </source>
</evidence>
<evidence type="ECO:0000256" key="4">
    <source>
        <dbReference type="ARBA" id="ARBA00022679"/>
    </source>
</evidence>
<reference evidence="9 10" key="1">
    <citation type="journal article" date="2013" name="Curr. Biol.">
        <title>The Genome of the Foraminiferan Reticulomyxa filosa.</title>
        <authorList>
            <person name="Glockner G."/>
            <person name="Hulsmann N."/>
            <person name="Schleicher M."/>
            <person name="Noegel A.A."/>
            <person name="Eichinger L."/>
            <person name="Gallinger C."/>
            <person name="Pawlowski J."/>
            <person name="Sierra R."/>
            <person name="Euteneuer U."/>
            <person name="Pillet L."/>
            <person name="Moustafa A."/>
            <person name="Platzer M."/>
            <person name="Groth M."/>
            <person name="Szafranski K."/>
            <person name="Schliwa M."/>
        </authorList>
    </citation>
    <scope>NUCLEOTIDE SEQUENCE [LARGE SCALE GENOMIC DNA]</scope>
</reference>
<accession>X6P6L1</accession>
<dbReference type="InterPro" id="IPR029063">
    <property type="entry name" value="SAM-dependent_MTases_sf"/>
</dbReference>
<evidence type="ECO:0000256" key="1">
    <source>
        <dbReference type="ARBA" id="ARBA00022490"/>
    </source>
</evidence>
<dbReference type="AlphaFoldDB" id="X6P6L1"/>
<keyword evidence="2" id="KW-0698">rRNA processing</keyword>
<dbReference type="OMA" id="ENGWHAH"/>